<name>A0ABV9GT07_9BACL</name>
<accession>A0ABV9GT07</accession>
<dbReference type="GO" id="GO:0016757">
    <property type="term" value="F:glycosyltransferase activity"/>
    <property type="evidence" value="ECO:0007669"/>
    <property type="project" value="UniProtKB-KW"/>
</dbReference>
<keyword evidence="2" id="KW-0808">Transferase</keyword>
<dbReference type="Gene3D" id="3.40.50.2000">
    <property type="entry name" value="Glycogen Phosphorylase B"/>
    <property type="match status" value="2"/>
</dbReference>
<reference evidence="3" key="1">
    <citation type="journal article" date="2019" name="Int. J. Syst. Evol. Microbiol.">
        <title>The Global Catalogue of Microorganisms (GCM) 10K type strain sequencing project: providing services to taxonomists for standard genome sequencing and annotation.</title>
        <authorList>
            <consortium name="The Broad Institute Genomics Platform"/>
            <consortium name="The Broad Institute Genome Sequencing Center for Infectious Disease"/>
            <person name="Wu L."/>
            <person name="Ma J."/>
        </authorList>
    </citation>
    <scope>NUCLEOTIDE SEQUENCE [LARGE SCALE GENOMIC DNA]</scope>
    <source>
        <strain evidence="3">CGMCC 1.16306</strain>
    </source>
</reference>
<dbReference type="PANTHER" id="PTHR12526:SF630">
    <property type="entry name" value="GLYCOSYLTRANSFERASE"/>
    <property type="match status" value="1"/>
</dbReference>
<evidence type="ECO:0000259" key="1">
    <source>
        <dbReference type="Pfam" id="PF00534"/>
    </source>
</evidence>
<gene>
    <name evidence="2" type="ORF">ACFO4N_15350</name>
</gene>
<dbReference type="PANTHER" id="PTHR12526">
    <property type="entry name" value="GLYCOSYLTRANSFERASE"/>
    <property type="match status" value="1"/>
</dbReference>
<organism evidence="2 3">
    <name type="scientific">Camelliibacillus cellulosilyticus</name>
    <dbReference type="NCBI Taxonomy" id="2174486"/>
    <lineage>
        <taxon>Bacteria</taxon>
        <taxon>Bacillati</taxon>
        <taxon>Bacillota</taxon>
        <taxon>Bacilli</taxon>
        <taxon>Bacillales</taxon>
        <taxon>Sporolactobacillaceae</taxon>
        <taxon>Camelliibacillus</taxon>
    </lineage>
</organism>
<protein>
    <submittedName>
        <fullName evidence="2">Glycosyltransferase</fullName>
        <ecNumber evidence="2">2.4.-.-</ecNumber>
    </submittedName>
</protein>
<evidence type="ECO:0000313" key="3">
    <source>
        <dbReference type="Proteomes" id="UP001596022"/>
    </source>
</evidence>
<dbReference type="InterPro" id="IPR001296">
    <property type="entry name" value="Glyco_trans_1"/>
</dbReference>
<sequence length="386" mass="44481">MKKIVFVTRKMVLGGIEKALIAILNAIPKDKYQITVLVMERGGELEKELPNHVTLDTVYGQEKTTLARVLASLKRGQILTALTIGWYTFLLKRTKDRFKQKVYQSKVIPKIACDLSIAYHIPASFPVIFVADNIKASKKIAWIHMDISQFPMNLGQYKKYYKQFDKIFCVSKEAMIKFNAFFPNLKERTSVFYNILDRQQLDIETRNGEGFKDDFDGVRILTLGRLSEEKGQDMIPRILKRLKVEGFHIRWYCIGDGPLRSVLEELIKQLGLKDDLILLGSKRSPYTFIKQSDLYVQTSRHEGYCLSLAEARAFYKPIVTTNFAGALEQIDHGHNGLITNFNETEIYNAIKLLIINRDLCTRFENELKKANPETLNDIKKLLEWVG</sequence>
<dbReference type="EMBL" id="JBHSFW010000015">
    <property type="protein sequence ID" value="MFC4620088.1"/>
    <property type="molecule type" value="Genomic_DNA"/>
</dbReference>
<proteinExistence type="predicted"/>
<comment type="caution">
    <text evidence="2">The sequence shown here is derived from an EMBL/GenBank/DDBJ whole genome shotgun (WGS) entry which is preliminary data.</text>
</comment>
<keyword evidence="2" id="KW-0328">Glycosyltransferase</keyword>
<dbReference type="EC" id="2.4.-.-" evidence="2"/>
<dbReference type="RefSeq" id="WP_376847178.1">
    <property type="nucleotide sequence ID" value="NZ_JBHSFW010000015.1"/>
</dbReference>
<dbReference type="Pfam" id="PF00534">
    <property type="entry name" value="Glycos_transf_1"/>
    <property type="match status" value="1"/>
</dbReference>
<evidence type="ECO:0000313" key="2">
    <source>
        <dbReference type="EMBL" id="MFC4620088.1"/>
    </source>
</evidence>
<feature type="domain" description="Glycosyl transferase family 1" evidence="1">
    <location>
        <begin position="219"/>
        <end position="369"/>
    </location>
</feature>
<keyword evidence="3" id="KW-1185">Reference proteome</keyword>
<dbReference type="CDD" id="cd03811">
    <property type="entry name" value="GT4_GT28_WabH-like"/>
    <property type="match status" value="1"/>
</dbReference>
<dbReference type="Proteomes" id="UP001596022">
    <property type="component" value="Unassembled WGS sequence"/>
</dbReference>
<dbReference type="SUPFAM" id="SSF53756">
    <property type="entry name" value="UDP-Glycosyltransferase/glycogen phosphorylase"/>
    <property type="match status" value="1"/>
</dbReference>